<evidence type="ECO:0000313" key="2">
    <source>
        <dbReference type="Proteomes" id="UP001283361"/>
    </source>
</evidence>
<dbReference type="Proteomes" id="UP001283361">
    <property type="component" value="Unassembled WGS sequence"/>
</dbReference>
<evidence type="ECO:0000313" key="1">
    <source>
        <dbReference type="EMBL" id="KAK3780134.1"/>
    </source>
</evidence>
<keyword evidence="2" id="KW-1185">Reference proteome</keyword>
<organism evidence="1 2">
    <name type="scientific">Elysia crispata</name>
    <name type="common">lettuce slug</name>
    <dbReference type="NCBI Taxonomy" id="231223"/>
    <lineage>
        <taxon>Eukaryota</taxon>
        <taxon>Metazoa</taxon>
        <taxon>Spiralia</taxon>
        <taxon>Lophotrochozoa</taxon>
        <taxon>Mollusca</taxon>
        <taxon>Gastropoda</taxon>
        <taxon>Heterobranchia</taxon>
        <taxon>Euthyneura</taxon>
        <taxon>Panpulmonata</taxon>
        <taxon>Sacoglossa</taxon>
        <taxon>Placobranchoidea</taxon>
        <taxon>Plakobranchidae</taxon>
        <taxon>Elysia</taxon>
    </lineage>
</organism>
<gene>
    <name evidence="1" type="ORF">RRG08_051612</name>
</gene>
<proteinExistence type="predicted"/>
<protein>
    <submittedName>
        <fullName evidence="1">Uncharacterized protein</fullName>
    </submittedName>
</protein>
<comment type="caution">
    <text evidence="1">The sequence shown here is derived from an EMBL/GenBank/DDBJ whole genome shotgun (WGS) entry which is preliminary data.</text>
</comment>
<name>A0AAE1DRF5_9GAST</name>
<reference evidence="1" key="1">
    <citation type="journal article" date="2023" name="G3 (Bethesda)">
        <title>A reference genome for the long-term kleptoplast-retaining sea slug Elysia crispata morphotype clarki.</title>
        <authorList>
            <person name="Eastman K.E."/>
            <person name="Pendleton A.L."/>
            <person name="Shaikh M.A."/>
            <person name="Suttiyut T."/>
            <person name="Ogas R."/>
            <person name="Tomko P."/>
            <person name="Gavelis G."/>
            <person name="Widhalm J.R."/>
            <person name="Wisecaver J.H."/>
        </authorList>
    </citation>
    <scope>NUCLEOTIDE SEQUENCE</scope>
    <source>
        <strain evidence="1">ECLA1</strain>
    </source>
</reference>
<dbReference type="EMBL" id="JAWDGP010002758">
    <property type="protein sequence ID" value="KAK3780134.1"/>
    <property type="molecule type" value="Genomic_DNA"/>
</dbReference>
<accession>A0AAE1DRF5</accession>
<dbReference type="AlphaFoldDB" id="A0AAE1DRF5"/>
<sequence>MTACRRLSGCVIRPLEHLQQLLSLVRRLVPHALRLHTLVLFPTLSGCTHSSCSPRSQAAHTRLVPHALRLHTLVLFPTLSGCTHSSCSPRSQAAHTRSPLSLNRPVYTFSVLFEPMHRPRVRSLGHATFVKYRGLRDPVMA</sequence>